<sequence>MTSLAKSSLPAHVPAELAFTLPLFARKVVYENPQEVLIPAMHAELPPVSYVTNIFPGDQPGWLLKNAEDVQAMLRDPDNFTKNGMGKWAQNIGEDWLVIPTEADPPIHTQYRKALNGHFAPQKMFAMKEQVRERARSLIGALRERGQCDFIADFSEKFPIYIVLDLLGLPQGRMTEFLKWEKELLHSNDWEVRGNAVRKVKAYLLEEIAARREQPRDDYITKVLDFEVDGRPWNDDEVLGHCFNLYIGGLDTVTSLLGNIFNYLASHPEKQNELRADPSLIVLAVEEFLRAFAPVTVFRIATKEIEIHGQKIMPGDYVAFSSPVVGRDPVFYDEPQEIRFDRKAAHMSLGSGIHKCLGMHLARLELQIAVEEFVTTLPEFRIKDGFKVPYYVGNILHVPDLHLQWDSASA</sequence>
<dbReference type="Gene3D" id="1.10.630.10">
    <property type="entry name" value="Cytochrome P450"/>
    <property type="match status" value="1"/>
</dbReference>
<organism evidence="2 3">
    <name type="scientific">Novosphingobium pentaromativorans</name>
    <dbReference type="NCBI Taxonomy" id="205844"/>
    <lineage>
        <taxon>Bacteria</taxon>
        <taxon>Pseudomonadati</taxon>
        <taxon>Pseudomonadota</taxon>
        <taxon>Alphaproteobacteria</taxon>
        <taxon>Sphingomonadales</taxon>
        <taxon>Sphingomonadaceae</taxon>
        <taxon>Novosphingobium</taxon>
    </lineage>
</organism>
<dbReference type="PANTHER" id="PTHR46696">
    <property type="entry name" value="P450, PUTATIVE (EUROFUNG)-RELATED"/>
    <property type="match status" value="1"/>
</dbReference>
<dbReference type="AlphaFoldDB" id="A0A2W5NJM1"/>
<dbReference type="EMBL" id="QFPX01000013">
    <property type="protein sequence ID" value="PZQ53622.1"/>
    <property type="molecule type" value="Genomic_DNA"/>
</dbReference>
<comment type="similarity">
    <text evidence="1">Belongs to the cytochrome P450 family.</text>
</comment>
<dbReference type="GO" id="GO:0020037">
    <property type="term" value="F:heme binding"/>
    <property type="evidence" value="ECO:0007669"/>
    <property type="project" value="InterPro"/>
</dbReference>
<dbReference type="InterPro" id="IPR002397">
    <property type="entry name" value="Cyt_P450_B"/>
</dbReference>
<evidence type="ECO:0000313" key="3">
    <source>
        <dbReference type="Proteomes" id="UP000249082"/>
    </source>
</evidence>
<dbReference type="InterPro" id="IPR001128">
    <property type="entry name" value="Cyt_P450"/>
</dbReference>
<name>A0A2W5NJM1_9SPHN</name>
<protein>
    <submittedName>
        <fullName evidence="2">Cytochrome P450</fullName>
    </submittedName>
</protein>
<dbReference type="Pfam" id="PF00067">
    <property type="entry name" value="p450"/>
    <property type="match status" value="1"/>
</dbReference>
<accession>A0A2W5NJM1</accession>
<dbReference type="PANTHER" id="PTHR46696:SF6">
    <property type="entry name" value="P450, PUTATIVE (EUROFUNG)-RELATED"/>
    <property type="match status" value="1"/>
</dbReference>
<dbReference type="CDD" id="cd11035">
    <property type="entry name" value="P450cam-like"/>
    <property type="match status" value="1"/>
</dbReference>
<gene>
    <name evidence="2" type="ORF">DI555_15310</name>
</gene>
<dbReference type="GO" id="GO:0005506">
    <property type="term" value="F:iron ion binding"/>
    <property type="evidence" value="ECO:0007669"/>
    <property type="project" value="InterPro"/>
</dbReference>
<dbReference type="SUPFAM" id="SSF48264">
    <property type="entry name" value="Cytochrome P450"/>
    <property type="match status" value="1"/>
</dbReference>
<dbReference type="Proteomes" id="UP000249082">
    <property type="component" value="Unassembled WGS sequence"/>
</dbReference>
<reference evidence="2 3" key="1">
    <citation type="submission" date="2017-08" db="EMBL/GenBank/DDBJ databases">
        <title>Infants hospitalized years apart are colonized by the same room-sourced microbial strains.</title>
        <authorList>
            <person name="Brooks B."/>
            <person name="Olm M.R."/>
            <person name="Firek B.A."/>
            <person name="Baker R."/>
            <person name="Thomas B.C."/>
            <person name="Morowitz M.J."/>
            <person name="Banfield J.F."/>
        </authorList>
    </citation>
    <scope>NUCLEOTIDE SEQUENCE [LARGE SCALE GENOMIC DNA]</scope>
    <source>
        <strain evidence="2">S2_005_002_R2_33</strain>
    </source>
</reference>
<dbReference type="GO" id="GO:0016705">
    <property type="term" value="F:oxidoreductase activity, acting on paired donors, with incorporation or reduction of molecular oxygen"/>
    <property type="evidence" value="ECO:0007669"/>
    <property type="project" value="InterPro"/>
</dbReference>
<dbReference type="InterPro" id="IPR036396">
    <property type="entry name" value="Cyt_P450_sf"/>
</dbReference>
<comment type="caution">
    <text evidence="2">The sequence shown here is derived from an EMBL/GenBank/DDBJ whole genome shotgun (WGS) entry which is preliminary data.</text>
</comment>
<dbReference type="PRINTS" id="PR00359">
    <property type="entry name" value="BP450"/>
</dbReference>
<evidence type="ECO:0000313" key="2">
    <source>
        <dbReference type="EMBL" id="PZQ53622.1"/>
    </source>
</evidence>
<evidence type="ECO:0000256" key="1">
    <source>
        <dbReference type="ARBA" id="ARBA00010617"/>
    </source>
</evidence>
<dbReference type="GO" id="GO:0004497">
    <property type="term" value="F:monooxygenase activity"/>
    <property type="evidence" value="ECO:0007669"/>
    <property type="project" value="InterPro"/>
</dbReference>
<proteinExistence type="inferred from homology"/>